<evidence type="ECO:0000259" key="9">
    <source>
        <dbReference type="Pfam" id="PF07687"/>
    </source>
</evidence>
<keyword evidence="7" id="KW-0862">Zinc</keyword>
<dbReference type="AlphaFoldDB" id="A0A8U0HWJ0"/>
<comment type="cofactor">
    <cofactor evidence="1">
        <name>Co(2+)</name>
        <dbReference type="ChEBI" id="CHEBI:48828"/>
    </cofactor>
</comment>
<evidence type="ECO:0000256" key="2">
    <source>
        <dbReference type="ARBA" id="ARBA00001947"/>
    </source>
</evidence>
<dbReference type="InterPro" id="IPR050072">
    <property type="entry name" value="Peptidase_M20A"/>
</dbReference>
<dbReference type="GO" id="GO:0046872">
    <property type="term" value="F:metal ion binding"/>
    <property type="evidence" value="ECO:0007669"/>
    <property type="project" value="UniProtKB-KW"/>
</dbReference>
<dbReference type="KEGG" id="halx:M0R89_03795"/>
<comment type="cofactor">
    <cofactor evidence="2">
        <name>Zn(2+)</name>
        <dbReference type="ChEBI" id="CHEBI:29105"/>
    </cofactor>
</comment>
<dbReference type="InterPro" id="IPR010182">
    <property type="entry name" value="ArgE/DapE"/>
</dbReference>
<dbReference type="Gene3D" id="3.40.630.10">
    <property type="entry name" value="Zn peptidases"/>
    <property type="match status" value="1"/>
</dbReference>
<dbReference type="RefSeq" id="WP_248651242.1">
    <property type="nucleotide sequence ID" value="NZ_CP096659.1"/>
</dbReference>
<dbReference type="InterPro" id="IPR036264">
    <property type="entry name" value="Bact_exopeptidase_dim_dom"/>
</dbReference>
<dbReference type="NCBIfam" id="TIGR01910">
    <property type="entry name" value="DapE-ArgE"/>
    <property type="match status" value="1"/>
</dbReference>
<dbReference type="GO" id="GO:0008652">
    <property type="term" value="P:amino acid biosynthetic process"/>
    <property type="evidence" value="ECO:0007669"/>
    <property type="project" value="UniProtKB-KW"/>
</dbReference>
<dbReference type="Proteomes" id="UP000830729">
    <property type="component" value="Chromosome"/>
</dbReference>
<dbReference type="Gene3D" id="3.30.70.360">
    <property type="match status" value="1"/>
</dbReference>
<keyword evidence="4" id="KW-0028">Amino-acid biosynthesis</keyword>
<proteinExistence type="inferred from homology"/>
<comment type="similarity">
    <text evidence="3">Belongs to the peptidase M20A family.</text>
</comment>
<evidence type="ECO:0000256" key="6">
    <source>
        <dbReference type="ARBA" id="ARBA00022801"/>
    </source>
</evidence>
<dbReference type="InterPro" id="IPR011650">
    <property type="entry name" value="Peptidase_M20_dimer"/>
</dbReference>
<dbReference type="PANTHER" id="PTHR43808:SF8">
    <property type="entry name" value="PEPTIDASE M20 DIMERISATION DOMAIN-CONTAINING PROTEIN"/>
    <property type="match status" value="1"/>
</dbReference>
<reference evidence="10 11" key="1">
    <citation type="submission" date="2022-04" db="EMBL/GenBank/DDBJ databases">
        <title>Diverse halophilic archaea isolated from saline environments.</title>
        <authorList>
            <person name="Cui H.-L."/>
        </authorList>
    </citation>
    <scope>NUCLEOTIDE SEQUENCE [LARGE SCALE GENOMIC DNA]</scope>
    <source>
        <strain evidence="10 11">XZYJT49</strain>
    </source>
</reference>
<evidence type="ECO:0000313" key="10">
    <source>
        <dbReference type="EMBL" id="UPV75199.1"/>
    </source>
</evidence>
<accession>A0A8U0HWJ0</accession>
<dbReference type="GO" id="GO:0016787">
    <property type="term" value="F:hydrolase activity"/>
    <property type="evidence" value="ECO:0007669"/>
    <property type="project" value="UniProtKB-KW"/>
</dbReference>
<evidence type="ECO:0000256" key="4">
    <source>
        <dbReference type="ARBA" id="ARBA00022605"/>
    </source>
</evidence>
<keyword evidence="11" id="KW-1185">Reference proteome</keyword>
<dbReference type="PANTHER" id="PTHR43808">
    <property type="entry name" value="ACETYLORNITHINE DEACETYLASE"/>
    <property type="match status" value="1"/>
</dbReference>
<dbReference type="InterPro" id="IPR002933">
    <property type="entry name" value="Peptidase_M20"/>
</dbReference>
<name>A0A8U0HWJ0_9EURY</name>
<keyword evidence="6" id="KW-0378">Hydrolase</keyword>
<feature type="domain" description="Peptidase M20 dimerisation" evidence="9">
    <location>
        <begin position="184"/>
        <end position="288"/>
    </location>
</feature>
<evidence type="ECO:0000256" key="8">
    <source>
        <dbReference type="ARBA" id="ARBA00023285"/>
    </source>
</evidence>
<evidence type="ECO:0000256" key="5">
    <source>
        <dbReference type="ARBA" id="ARBA00022723"/>
    </source>
</evidence>
<keyword evidence="8" id="KW-0170">Cobalt</keyword>
<organism evidence="10 11">
    <name type="scientific">Halorussus limi</name>
    <dbReference type="NCBI Taxonomy" id="2938695"/>
    <lineage>
        <taxon>Archaea</taxon>
        <taxon>Methanobacteriati</taxon>
        <taxon>Methanobacteriota</taxon>
        <taxon>Stenosarchaea group</taxon>
        <taxon>Halobacteria</taxon>
        <taxon>Halobacteriales</taxon>
        <taxon>Haladaptataceae</taxon>
        <taxon>Halorussus</taxon>
    </lineage>
</organism>
<evidence type="ECO:0000256" key="7">
    <source>
        <dbReference type="ARBA" id="ARBA00022833"/>
    </source>
</evidence>
<dbReference type="SUPFAM" id="SSF53187">
    <property type="entry name" value="Zn-dependent exopeptidases"/>
    <property type="match status" value="1"/>
</dbReference>
<dbReference type="GeneID" id="72184292"/>
<dbReference type="Pfam" id="PF07687">
    <property type="entry name" value="M20_dimer"/>
    <property type="match status" value="1"/>
</dbReference>
<sequence>MTTPHDELAALAAELVAIPTENPPGDERPCAEFVADWFAERGIETRLVERPSAERAQVVAWVGEDPREAAGDDATTLVLNGHLDVVPAGDPGEWERDPFAGVVEDGILYGRGSADMKTNLALAMLTLRDLAPEIESGDLDGSLVFHGAMGEETGHPGTRTLLEEGYGGDCAVVLEPTDFRVGTSAKGVATYRIAVSGSASHASRPDQGTNAIDAARPLLDAADEYDDRLRERSDPLVGRAFATVTEFEAGTDSNMAVLPGRAELLLDRRILPDETFAEVEDEIEALLAGVEREAGVETDRSLVKHYASAGIRPDHPLAERFRGLSAELADAPADPWGLEAATDAREFVAAGTPAIIWGPGNLAQAHAVDEYIDLGDAATGLEILKEASRGVLGER</sequence>
<dbReference type="EMBL" id="CP096659">
    <property type="protein sequence ID" value="UPV75199.1"/>
    <property type="molecule type" value="Genomic_DNA"/>
</dbReference>
<keyword evidence="5" id="KW-0479">Metal-binding</keyword>
<evidence type="ECO:0000256" key="1">
    <source>
        <dbReference type="ARBA" id="ARBA00001941"/>
    </source>
</evidence>
<protein>
    <submittedName>
        <fullName evidence="10">ArgE/DapE family deacylase</fullName>
    </submittedName>
</protein>
<evidence type="ECO:0000256" key="3">
    <source>
        <dbReference type="ARBA" id="ARBA00006247"/>
    </source>
</evidence>
<dbReference type="SUPFAM" id="SSF55031">
    <property type="entry name" value="Bacterial exopeptidase dimerisation domain"/>
    <property type="match status" value="1"/>
</dbReference>
<evidence type="ECO:0000313" key="11">
    <source>
        <dbReference type="Proteomes" id="UP000830729"/>
    </source>
</evidence>
<gene>
    <name evidence="10" type="ORF">M0R89_03795</name>
</gene>
<dbReference type="Pfam" id="PF01546">
    <property type="entry name" value="Peptidase_M20"/>
    <property type="match status" value="1"/>
</dbReference>